<proteinExistence type="predicted"/>
<name>A0ABD3RXA8_9STRA</name>
<keyword evidence="2" id="KW-0472">Membrane</keyword>
<gene>
    <name evidence="4" type="ORF">ACHAXA_008679</name>
</gene>
<accession>A0ABD3RXA8</accession>
<dbReference type="AlphaFoldDB" id="A0ABD3RXA8"/>
<reference evidence="4 5" key="1">
    <citation type="submission" date="2024-10" db="EMBL/GenBank/DDBJ databases">
        <title>Updated reference genomes for cyclostephanoid diatoms.</title>
        <authorList>
            <person name="Roberts W.R."/>
            <person name="Alverson A.J."/>
        </authorList>
    </citation>
    <scope>NUCLEOTIDE SEQUENCE [LARGE SCALE GENOMIC DNA]</scope>
    <source>
        <strain evidence="4 5">AJA228-03</strain>
    </source>
</reference>
<comment type="caution">
    <text evidence="4">The sequence shown here is derived from an EMBL/GenBank/DDBJ whole genome shotgun (WGS) entry which is preliminary data.</text>
</comment>
<sequence>MEQNTHDKHDVEAAPSSLDIMSEIASFVIDDDDDDDDDLPYDTISMDGGDSADVINNNIDEFALALRTSEIISGYRDYLSEMETVTLTNQRLANEMSMLRDSLGVVRGGGHRDDEVRARGGKLMNVSSFADIDEEGRRMMKSNRHGFKKRVTGLTFLFVFIVGIIVALNTAISSLKGKKDPGWDEELADEEWTAAMRGKQSSKNEWMENELGMDEDREIDEADGTTASNNMIDVAIIAPHSGKLPTSDPLRHQDEIEVDYGPGMKMIEEIIAHPGDIELRTGRTSKSGKVNSMSISVETMINGKSSKGGGSKSQKISTLSMSLMSTFPLMPTSQDSSTEGPLTIEPFSPPITEKPSSTTDNDESRENRLHLEEAGILYQTIEREYDPIFYDRSMGWSGNSYPDAAIFCASHYPYDGERVGLPCPFEVYCPEGSNSMPYRGFRSESAASGGVSYAPIMDGAENWLGWVQLSEGHSCVAYNYLSPEPTSEETGTIMCCKDTGL</sequence>
<dbReference type="Proteomes" id="UP001530377">
    <property type="component" value="Unassembled WGS sequence"/>
</dbReference>
<feature type="transmembrane region" description="Helical" evidence="2">
    <location>
        <begin position="151"/>
        <end position="172"/>
    </location>
</feature>
<evidence type="ECO:0000256" key="2">
    <source>
        <dbReference type="SAM" id="Phobius"/>
    </source>
</evidence>
<protein>
    <recommendedName>
        <fullName evidence="3">DUF7495 domain-containing protein</fullName>
    </recommendedName>
</protein>
<evidence type="ECO:0000256" key="1">
    <source>
        <dbReference type="SAM" id="MobiDB-lite"/>
    </source>
</evidence>
<evidence type="ECO:0000259" key="3">
    <source>
        <dbReference type="Pfam" id="PF24325"/>
    </source>
</evidence>
<keyword evidence="2" id="KW-1133">Transmembrane helix</keyword>
<dbReference type="InterPro" id="IPR055918">
    <property type="entry name" value="DUF7495"/>
</dbReference>
<evidence type="ECO:0000313" key="4">
    <source>
        <dbReference type="EMBL" id="KAL3816816.1"/>
    </source>
</evidence>
<organism evidence="4 5">
    <name type="scientific">Cyclostephanos tholiformis</name>
    <dbReference type="NCBI Taxonomy" id="382380"/>
    <lineage>
        <taxon>Eukaryota</taxon>
        <taxon>Sar</taxon>
        <taxon>Stramenopiles</taxon>
        <taxon>Ochrophyta</taxon>
        <taxon>Bacillariophyta</taxon>
        <taxon>Coscinodiscophyceae</taxon>
        <taxon>Thalassiosirophycidae</taxon>
        <taxon>Stephanodiscales</taxon>
        <taxon>Stephanodiscaceae</taxon>
        <taxon>Cyclostephanos</taxon>
    </lineage>
</organism>
<dbReference type="Pfam" id="PF24325">
    <property type="entry name" value="DUF7495"/>
    <property type="match status" value="1"/>
</dbReference>
<feature type="region of interest" description="Disordered" evidence="1">
    <location>
        <begin position="332"/>
        <end position="367"/>
    </location>
</feature>
<feature type="domain" description="DUF7495" evidence="3">
    <location>
        <begin position="389"/>
        <end position="497"/>
    </location>
</feature>
<dbReference type="EMBL" id="JALLPB020000130">
    <property type="protein sequence ID" value="KAL3816816.1"/>
    <property type="molecule type" value="Genomic_DNA"/>
</dbReference>
<evidence type="ECO:0000313" key="5">
    <source>
        <dbReference type="Proteomes" id="UP001530377"/>
    </source>
</evidence>
<keyword evidence="2" id="KW-0812">Transmembrane</keyword>
<keyword evidence="5" id="KW-1185">Reference proteome</keyword>